<dbReference type="Proteomes" id="UP001580430">
    <property type="component" value="Unassembled WGS sequence"/>
</dbReference>
<evidence type="ECO:0000313" key="2">
    <source>
        <dbReference type="Proteomes" id="UP001580430"/>
    </source>
</evidence>
<protein>
    <submittedName>
        <fullName evidence="1">DUF6171 family protein</fullName>
    </submittedName>
</protein>
<keyword evidence="2" id="KW-1185">Reference proteome</keyword>
<organism evidence="1 2">
    <name type="scientific">Paenibacillus medicaginis</name>
    <dbReference type="NCBI Taxonomy" id="1470560"/>
    <lineage>
        <taxon>Bacteria</taxon>
        <taxon>Bacillati</taxon>
        <taxon>Bacillota</taxon>
        <taxon>Bacilli</taxon>
        <taxon>Bacillales</taxon>
        <taxon>Paenibacillaceae</taxon>
        <taxon>Paenibacillus</taxon>
    </lineage>
</organism>
<comment type="caution">
    <text evidence="1">The sequence shown here is derived from an EMBL/GenBank/DDBJ whole genome shotgun (WGS) entry which is preliminary data.</text>
</comment>
<sequence>MSILSGMSQNSSFCKGCTATVHISEEEISKLFGNVSRVRSIKLTTEENYERRMQACRACEAFQFGTTCRWCGCLMEIKAKLQASTCPSPAGSRW</sequence>
<evidence type="ECO:0000313" key="1">
    <source>
        <dbReference type="EMBL" id="MFB5762510.1"/>
    </source>
</evidence>
<accession>A0ABV5C4T7</accession>
<dbReference type="Pfam" id="PF19668">
    <property type="entry name" value="DUF6171"/>
    <property type="match status" value="1"/>
</dbReference>
<dbReference type="RefSeq" id="WP_375521610.1">
    <property type="nucleotide sequence ID" value="NZ_JBHIRY010000021.1"/>
</dbReference>
<name>A0ABV5C4T7_9BACL</name>
<gene>
    <name evidence="1" type="ORF">ACE5LO_19180</name>
</gene>
<dbReference type="InterPro" id="IPR046169">
    <property type="entry name" value="DUF6171"/>
</dbReference>
<reference evidence="1 2" key="1">
    <citation type="submission" date="2024-09" db="EMBL/GenBank/DDBJ databases">
        <title>Paenibacillus zeirhizospherea sp. nov., isolated from surface of the maize (Zea mays) roots in a horticulture field, Hungary.</title>
        <authorList>
            <person name="Marton D."/>
            <person name="Farkas M."/>
            <person name="Bedics A."/>
            <person name="Toth E."/>
            <person name="Tancsics A."/>
            <person name="Boka K."/>
            <person name="Marati G."/>
            <person name="Kriszt B."/>
            <person name="Cserhati M."/>
        </authorList>
    </citation>
    <scope>NUCLEOTIDE SEQUENCE [LARGE SCALE GENOMIC DNA]</scope>
    <source>
        <strain evidence="1 2">JCM 18446</strain>
    </source>
</reference>
<proteinExistence type="predicted"/>
<dbReference type="EMBL" id="JBHIRY010000021">
    <property type="protein sequence ID" value="MFB5762510.1"/>
    <property type="molecule type" value="Genomic_DNA"/>
</dbReference>